<dbReference type="EMBL" id="AFXZ01000004">
    <property type="protein sequence ID" value="EGV44611.1"/>
    <property type="molecule type" value="Genomic_DNA"/>
</dbReference>
<dbReference type="AlphaFoldDB" id="G2EAB4"/>
<gene>
    <name evidence="2" type="primary">tnpA</name>
    <name evidence="2" type="ORF">BZARG_2806</name>
</gene>
<dbReference type="PATRIC" id="fig|1046627.3.peg.486"/>
<keyword evidence="3" id="KW-1185">Reference proteome</keyword>
<protein>
    <submittedName>
        <fullName evidence="2">IS200/IS605 family transposase</fullName>
    </submittedName>
</protein>
<dbReference type="PANTHER" id="PTHR33360:SF2">
    <property type="entry name" value="TRANSPOSASE FOR INSERTION SEQUENCE ELEMENT IS200"/>
    <property type="match status" value="1"/>
</dbReference>
<dbReference type="SUPFAM" id="SSF143422">
    <property type="entry name" value="Transposase IS200-like"/>
    <property type="match status" value="1"/>
</dbReference>
<comment type="caution">
    <text evidence="2">The sequence shown here is derived from an EMBL/GenBank/DDBJ whole genome shotgun (WGS) entry which is preliminary data.</text>
</comment>
<dbReference type="RefSeq" id="WP_008635043.1">
    <property type="nucleotide sequence ID" value="NZ_AFXZ01000004.1"/>
</dbReference>
<name>G2EAB4_9FLAO</name>
<organism evidence="2 3">
    <name type="scientific">Bizionia argentinensis JUB59</name>
    <dbReference type="NCBI Taxonomy" id="1046627"/>
    <lineage>
        <taxon>Bacteria</taxon>
        <taxon>Pseudomonadati</taxon>
        <taxon>Bacteroidota</taxon>
        <taxon>Flavobacteriia</taxon>
        <taxon>Flavobacteriales</taxon>
        <taxon>Flavobacteriaceae</taxon>
        <taxon>Bizionia</taxon>
    </lineage>
</organism>
<dbReference type="SMART" id="SM01321">
    <property type="entry name" value="Y1_Tnp"/>
    <property type="match status" value="1"/>
</dbReference>
<sequence length="153" mass="18052">MANTYTQIHIQVVFAVQNRQSIIKNEWKVELYKYMTGIIQNNGHKVLQINGMPDHIHILFGMRPTQSLSDLMKDLKQHSSKWINNRSLVSGRFSWQSGYGAFSYSKSDLGRVLNYIKNQEQHHKSVDLHEEYLQLLKEFNVEFDERFILKPIL</sequence>
<dbReference type="STRING" id="1046627.BZARG_2806"/>
<dbReference type="GO" id="GO:0004803">
    <property type="term" value="F:transposase activity"/>
    <property type="evidence" value="ECO:0007669"/>
    <property type="project" value="InterPro"/>
</dbReference>
<proteinExistence type="predicted"/>
<evidence type="ECO:0000259" key="1">
    <source>
        <dbReference type="SMART" id="SM01321"/>
    </source>
</evidence>
<dbReference type="Gene3D" id="3.30.70.1290">
    <property type="entry name" value="Transposase IS200-like"/>
    <property type="match status" value="1"/>
</dbReference>
<accession>G2EAB4</accession>
<reference evidence="2 3" key="1">
    <citation type="journal article" date="2008" name="Int. J. Syst. Evol. Microbiol.">
        <title>Bizionia argentinensis sp. nov., isolated from surface marine water in Antarctica.</title>
        <authorList>
            <person name="Bercovich A."/>
            <person name="Vazquez S.C."/>
            <person name="Yankilevich P."/>
            <person name="Coria S.H."/>
            <person name="Foti M."/>
            <person name="Hernandez E."/>
            <person name="Vidal A."/>
            <person name="Ruberto L."/>
            <person name="Melo C."/>
            <person name="Marenssi S."/>
            <person name="Criscuolo M."/>
            <person name="Memoli M."/>
            <person name="Arguelles M."/>
            <person name="Mac Cormack W.P."/>
        </authorList>
    </citation>
    <scope>NUCLEOTIDE SEQUENCE [LARGE SCALE GENOMIC DNA]</scope>
    <source>
        <strain evidence="2 3">JUB59</strain>
    </source>
</reference>
<dbReference type="PANTHER" id="PTHR33360">
    <property type="entry name" value="TRANSPOSASE FOR INSERTION SEQUENCE ELEMENT IS200"/>
    <property type="match status" value="1"/>
</dbReference>
<dbReference type="InterPro" id="IPR036515">
    <property type="entry name" value="Transposase_17_sf"/>
</dbReference>
<feature type="domain" description="Transposase IS200-like" evidence="1">
    <location>
        <begin position="5"/>
        <end position="119"/>
    </location>
</feature>
<dbReference type="Pfam" id="PF01797">
    <property type="entry name" value="Y1_Tnp"/>
    <property type="match status" value="1"/>
</dbReference>
<dbReference type="InterPro" id="IPR002686">
    <property type="entry name" value="Transposase_17"/>
</dbReference>
<dbReference type="eggNOG" id="COG1943">
    <property type="taxonomic scope" value="Bacteria"/>
</dbReference>
<dbReference type="NCBIfam" id="NF033573">
    <property type="entry name" value="transpos_IS200"/>
    <property type="match status" value="1"/>
</dbReference>
<dbReference type="GO" id="GO:0006313">
    <property type="term" value="P:DNA transposition"/>
    <property type="evidence" value="ECO:0007669"/>
    <property type="project" value="InterPro"/>
</dbReference>
<dbReference type="Proteomes" id="UP000003730">
    <property type="component" value="Unassembled WGS sequence"/>
</dbReference>
<evidence type="ECO:0000313" key="3">
    <source>
        <dbReference type="Proteomes" id="UP000003730"/>
    </source>
</evidence>
<dbReference type="GO" id="GO:0003677">
    <property type="term" value="F:DNA binding"/>
    <property type="evidence" value="ECO:0007669"/>
    <property type="project" value="InterPro"/>
</dbReference>
<evidence type="ECO:0000313" key="2">
    <source>
        <dbReference type="EMBL" id="EGV44611.1"/>
    </source>
</evidence>
<dbReference type="OrthoDB" id="9797997at2"/>